<feature type="binding site" evidence="7 9">
    <location>
        <begin position="45"/>
        <end position="46"/>
    </location>
    <ligand>
        <name>3-methyl-2-oxobutanoate</name>
        <dbReference type="ChEBI" id="CHEBI:11851"/>
    </ligand>
</feature>
<comment type="function">
    <text evidence="6 7">Catalyzes the reversible reaction in which hydroxymethyl group from 5,10-methylenetetrahydrofolate is transferred onto alpha-ketoisovalerate to form ketopantoate.</text>
</comment>
<comment type="similarity">
    <text evidence="2 7">Belongs to the PanB family.</text>
</comment>
<keyword evidence="7 10" id="KW-0479">Metal-binding</keyword>
<sequence>MAEVTLAGLDTMKREGRRFAVLTAYDATFAAMMGPVGVAVVLVGDSLGMVVQGRRSTAPVTMDDMIYHTECVARGVRDSDDKPLVMADMPFATTFSPLEAAGHAARLMQAGANIVKVEGGAVMEETVRFLTAHGIPVCAHLGLTPQTTDMLGGYRVQGKGEGAGRKIVEDALALEAAGARMLLFECVPNAVGKAVAEAARVPVIGIGAGPSVDAQVLVLHDMLNLTRGRKARFVKNYLEGRGDVEAAFRAFVEEVETGAYPAPEHCYG</sequence>
<proteinExistence type="inferred from homology"/>
<evidence type="ECO:0000256" key="2">
    <source>
        <dbReference type="ARBA" id="ARBA00008676"/>
    </source>
</evidence>
<evidence type="ECO:0000256" key="6">
    <source>
        <dbReference type="ARBA" id="ARBA00056497"/>
    </source>
</evidence>
<feature type="binding site" evidence="7 9">
    <location>
        <position position="116"/>
    </location>
    <ligand>
        <name>3-methyl-2-oxobutanoate</name>
        <dbReference type="ChEBI" id="CHEBI:11851"/>
    </ligand>
</feature>
<keyword evidence="11" id="KW-0489">Methyltransferase</keyword>
<dbReference type="NCBIfam" id="TIGR00222">
    <property type="entry name" value="panB"/>
    <property type="match status" value="1"/>
</dbReference>
<dbReference type="GO" id="GO:0008168">
    <property type="term" value="F:methyltransferase activity"/>
    <property type="evidence" value="ECO:0007669"/>
    <property type="project" value="UniProtKB-KW"/>
</dbReference>
<feature type="binding site" evidence="7 10">
    <location>
        <position position="118"/>
    </location>
    <ligand>
        <name>Mg(2+)</name>
        <dbReference type="ChEBI" id="CHEBI:18420"/>
    </ligand>
</feature>
<dbReference type="InterPro" id="IPR003700">
    <property type="entry name" value="Pantoate_hydroxy_MeTrfase"/>
</dbReference>
<evidence type="ECO:0000256" key="5">
    <source>
        <dbReference type="ARBA" id="ARBA00022679"/>
    </source>
</evidence>
<comment type="pathway">
    <text evidence="1 7">Cofactor biosynthesis; (R)-pantothenate biosynthesis; (R)-pantoate from 3-methyl-2-oxobutanoate: step 1/2.</text>
</comment>
<dbReference type="HAMAP" id="MF_00156">
    <property type="entry name" value="PanB"/>
    <property type="match status" value="1"/>
</dbReference>
<protein>
    <recommendedName>
        <fullName evidence="7">3-methyl-2-oxobutanoate hydroxymethyltransferase</fullName>
        <ecNumber evidence="7">2.1.2.11</ecNumber>
    </recommendedName>
    <alternativeName>
        <fullName evidence="7">Ketopantoate hydroxymethyltransferase</fullName>
        <shortName evidence="7">KPHMT</shortName>
    </alternativeName>
</protein>
<dbReference type="InterPro" id="IPR040442">
    <property type="entry name" value="Pyrv_kinase-like_dom_sf"/>
</dbReference>
<evidence type="ECO:0000256" key="9">
    <source>
        <dbReference type="PIRSR" id="PIRSR000388-2"/>
    </source>
</evidence>
<dbReference type="CDD" id="cd06557">
    <property type="entry name" value="KPHMT-like"/>
    <property type="match status" value="1"/>
</dbReference>
<evidence type="ECO:0000256" key="1">
    <source>
        <dbReference type="ARBA" id="ARBA00005033"/>
    </source>
</evidence>
<evidence type="ECO:0000256" key="8">
    <source>
        <dbReference type="PIRSR" id="PIRSR000388-1"/>
    </source>
</evidence>
<gene>
    <name evidence="7 11" type="primary">panB</name>
    <name evidence="11" type="ORF">GR183_17640</name>
</gene>
<comment type="subcellular location">
    <subcellularLocation>
        <location evidence="7">Cytoplasm</location>
    </subcellularLocation>
</comment>
<keyword evidence="4 7" id="KW-0566">Pantothenate biosynthesis</keyword>
<comment type="catalytic activity">
    <reaction evidence="7">
        <text>(6R)-5,10-methylene-5,6,7,8-tetrahydrofolate + 3-methyl-2-oxobutanoate + H2O = 2-dehydropantoate + (6S)-5,6,7,8-tetrahydrofolate</text>
        <dbReference type="Rhea" id="RHEA:11824"/>
        <dbReference type="ChEBI" id="CHEBI:11561"/>
        <dbReference type="ChEBI" id="CHEBI:11851"/>
        <dbReference type="ChEBI" id="CHEBI:15377"/>
        <dbReference type="ChEBI" id="CHEBI:15636"/>
        <dbReference type="ChEBI" id="CHEBI:57453"/>
        <dbReference type="EC" id="2.1.2.11"/>
    </reaction>
</comment>
<dbReference type="SUPFAM" id="SSF51621">
    <property type="entry name" value="Phosphoenolpyruvate/pyruvate domain"/>
    <property type="match status" value="1"/>
</dbReference>
<dbReference type="EC" id="2.1.2.11" evidence="7"/>
<keyword evidence="5 7" id="KW-0808">Transferase</keyword>
<feature type="active site" description="Proton acceptor" evidence="7 8">
    <location>
        <position position="185"/>
    </location>
</feature>
<dbReference type="RefSeq" id="WP_160776980.1">
    <property type="nucleotide sequence ID" value="NZ_WUMV01000008.1"/>
</dbReference>
<feature type="binding site" evidence="7 10">
    <location>
        <position position="45"/>
    </location>
    <ligand>
        <name>Mg(2+)</name>
        <dbReference type="ChEBI" id="CHEBI:18420"/>
    </ligand>
</feature>
<dbReference type="PANTHER" id="PTHR20881">
    <property type="entry name" value="3-METHYL-2-OXOBUTANOATE HYDROXYMETHYLTRANSFERASE"/>
    <property type="match status" value="1"/>
</dbReference>
<reference evidence="11 12" key="1">
    <citation type="submission" date="2019-12" db="EMBL/GenBank/DDBJ databases">
        <authorList>
            <person name="Li M."/>
        </authorList>
    </citation>
    <scope>NUCLEOTIDE SEQUENCE [LARGE SCALE GENOMIC DNA]</scope>
    <source>
        <strain evidence="11 12">GBMRC 2046</strain>
    </source>
</reference>
<evidence type="ECO:0000313" key="11">
    <source>
        <dbReference type="EMBL" id="MXN66739.1"/>
    </source>
</evidence>
<feature type="binding site" evidence="7 9">
    <location>
        <position position="88"/>
    </location>
    <ligand>
        <name>3-methyl-2-oxobutanoate</name>
        <dbReference type="ChEBI" id="CHEBI:11851"/>
    </ligand>
</feature>
<comment type="caution">
    <text evidence="11">The sequence shown here is derived from an EMBL/GenBank/DDBJ whole genome shotgun (WGS) entry which is preliminary data.</text>
</comment>
<evidence type="ECO:0000256" key="10">
    <source>
        <dbReference type="PIRSR" id="PIRSR000388-3"/>
    </source>
</evidence>
<dbReference type="InterPro" id="IPR015813">
    <property type="entry name" value="Pyrv/PenolPyrv_kinase-like_dom"/>
</dbReference>
<dbReference type="GO" id="GO:0005737">
    <property type="term" value="C:cytoplasm"/>
    <property type="evidence" value="ECO:0007669"/>
    <property type="project" value="UniProtKB-SubCell"/>
</dbReference>
<dbReference type="EMBL" id="WUMV01000008">
    <property type="protein sequence ID" value="MXN66739.1"/>
    <property type="molecule type" value="Genomic_DNA"/>
</dbReference>
<feature type="binding site" evidence="7 10">
    <location>
        <position position="88"/>
    </location>
    <ligand>
        <name>Mg(2+)</name>
        <dbReference type="ChEBI" id="CHEBI:18420"/>
    </ligand>
</feature>
<dbReference type="PANTHER" id="PTHR20881:SF0">
    <property type="entry name" value="3-METHYL-2-OXOBUTANOATE HYDROXYMETHYLTRANSFERASE"/>
    <property type="match status" value="1"/>
</dbReference>
<evidence type="ECO:0000313" key="12">
    <source>
        <dbReference type="Proteomes" id="UP000433101"/>
    </source>
</evidence>
<evidence type="ECO:0000256" key="3">
    <source>
        <dbReference type="ARBA" id="ARBA00011424"/>
    </source>
</evidence>
<name>A0A7X3LX11_9HYPH</name>
<dbReference type="NCBIfam" id="NF001452">
    <property type="entry name" value="PRK00311.1"/>
    <property type="match status" value="1"/>
</dbReference>
<evidence type="ECO:0000256" key="4">
    <source>
        <dbReference type="ARBA" id="ARBA00022655"/>
    </source>
</evidence>
<dbReference type="AlphaFoldDB" id="A0A7X3LX11"/>
<dbReference type="Proteomes" id="UP000433101">
    <property type="component" value="Unassembled WGS sequence"/>
</dbReference>
<dbReference type="GO" id="GO:0032259">
    <property type="term" value="P:methylation"/>
    <property type="evidence" value="ECO:0007669"/>
    <property type="project" value="UniProtKB-KW"/>
</dbReference>
<comment type="subunit">
    <text evidence="3 7">Homodecamer; pentamer of dimers.</text>
</comment>
<dbReference type="GO" id="GO:0015940">
    <property type="term" value="P:pantothenate biosynthetic process"/>
    <property type="evidence" value="ECO:0007669"/>
    <property type="project" value="UniProtKB-UniRule"/>
</dbReference>
<dbReference type="UniPathway" id="UPA00028">
    <property type="reaction ID" value="UER00003"/>
</dbReference>
<comment type="cofactor">
    <cofactor evidence="7 10">
        <name>Mg(2+)</name>
        <dbReference type="ChEBI" id="CHEBI:18420"/>
    </cofactor>
    <text evidence="7 10">Binds 1 Mg(2+) ion per subunit.</text>
</comment>
<keyword evidence="7 10" id="KW-0460">Magnesium</keyword>
<evidence type="ECO:0000256" key="7">
    <source>
        <dbReference type="HAMAP-Rule" id="MF_00156"/>
    </source>
</evidence>
<dbReference type="Pfam" id="PF02548">
    <property type="entry name" value="Pantoate_transf"/>
    <property type="match status" value="1"/>
</dbReference>
<keyword evidence="7" id="KW-0963">Cytoplasm</keyword>
<dbReference type="GO" id="GO:0003864">
    <property type="term" value="F:3-methyl-2-oxobutanoate hydroxymethyltransferase activity"/>
    <property type="evidence" value="ECO:0007669"/>
    <property type="project" value="UniProtKB-UniRule"/>
</dbReference>
<accession>A0A7X3LX11</accession>
<dbReference type="Gene3D" id="3.20.20.60">
    <property type="entry name" value="Phosphoenolpyruvate-binding domains"/>
    <property type="match status" value="1"/>
</dbReference>
<dbReference type="GO" id="GO:0000287">
    <property type="term" value="F:magnesium ion binding"/>
    <property type="evidence" value="ECO:0007669"/>
    <property type="project" value="TreeGrafter"/>
</dbReference>
<organism evidence="11 12">
    <name type="scientific">Stappia sediminis</name>
    <dbReference type="NCBI Taxonomy" id="2692190"/>
    <lineage>
        <taxon>Bacteria</taxon>
        <taxon>Pseudomonadati</taxon>
        <taxon>Pseudomonadota</taxon>
        <taxon>Alphaproteobacteria</taxon>
        <taxon>Hyphomicrobiales</taxon>
        <taxon>Stappiaceae</taxon>
        <taxon>Stappia</taxon>
    </lineage>
</organism>
<keyword evidence="12" id="KW-1185">Reference proteome</keyword>
<dbReference type="FunFam" id="3.20.20.60:FF:000003">
    <property type="entry name" value="3-methyl-2-oxobutanoate hydroxymethyltransferase"/>
    <property type="match status" value="1"/>
</dbReference>
<dbReference type="PIRSF" id="PIRSF000388">
    <property type="entry name" value="Pantoate_hydroxy_MeTrfase"/>
    <property type="match status" value="1"/>
</dbReference>